<protein>
    <recommendedName>
        <fullName evidence="5">Cysteine desulfurase</fullName>
        <ecNumber evidence="4">2.8.1.7</ecNumber>
    </recommendedName>
</protein>
<evidence type="ECO:0000256" key="3">
    <source>
        <dbReference type="ARBA" id="ARBA00006490"/>
    </source>
</evidence>
<comment type="cofactor">
    <cofactor evidence="1 12">
        <name>pyridoxal 5'-phosphate</name>
        <dbReference type="ChEBI" id="CHEBI:597326"/>
    </cofactor>
</comment>
<keyword evidence="9" id="KW-0408">Iron</keyword>
<dbReference type="EC" id="2.8.1.7" evidence="4"/>
<dbReference type="Proteomes" id="UP001156921">
    <property type="component" value="Unassembled WGS sequence"/>
</dbReference>
<evidence type="ECO:0000256" key="8">
    <source>
        <dbReference type="ARBA" id="ARBA00022898"/>
    </source>
</evidence>
<comment type="catalytic activity">
    <reaction evidence="11">
        <text>(sulfur carrier)-H + L-cysteine = (sulfur carrier)-SH + L-alanine</text>
        <dbReference type="Rhea" id="RHEA:43892"/>
        <dbReference type="Rhea" id="RHEA-COMP:14737"/>
        <dbReference type="Rhea" id="RHEA-COMP:14739"/>
        <dbReference type="ChEBI" id="CHEBI:29917"/>
        <dbReference type="ChEBI" id="CHEBI:35235"/>
        <dbReference type="ChEBI" id="CHEBI:57972"/>
        <dbReference type="ChEBI" id="CHEBI:64428"/>
        <dbReference type="EC" id="2.8.1.7"/>
    </reaction>
</comment>
<keyword evidence="10" id="KW-0411">Iron-sulfur</keyword>
<sequence>MPLYLDHAATTPLAPEVREAVVKALDDDFGNAGSRTHEFGSRAKQAVQAARAAVASVVAADPADVIFTSGATEANNLALLGMAAEGTRTGKRHIVTTAIEHKAVLEPLCVLQSRGFEVTYLPVGPSGRISASSVLEAVREDTLLVSVMQANNETGVLQPIDAVADGLADHHAIFHVDAAQGYGKDLVPLRHPRIDLIAVSAHKIFGPKGVGALISRRRGYARAPLEPLIYGGGQERGLRPGTAPVPLLVGFGVAAQLCLRDHDKRLQRCEELRREALEAFGALDFDINGIDEPRLAHILSVAFRGVDSEALMLSLKDLIAISNGSACTSANYEASHVLTNMALSADRVAATVRLSWGPLTPMVPWAEIAARVSSLQSEC</sequence>
<evidence type="ECO:0000256" key="5">
    <source>
        <dbReference type="ARBA" id="ARBA00013558"/>
    </source>
</evidence>
<evidence type="ECO:0000313" key="15">
    <source>
        <dbReference type="Proteomes" id="UP001156921"/>
    </source>
</evidence>
<evidence type="ECO:0000256" key="4">
    <source>
        <dbReference type="ARBA" id="ARBA00012239"/>
    </source>
</evidence>
<dbReference type="PROSITE" id="PS00595">
    <property type="entry name" value="AA_TRANSFER_CLASS_5"/>
    <property type="match status" value="1"/>
</dbReference>
<dbReference type="PIRSF" id="PIRSF005572">
    <property type="entry name" value="NifS"/>
    <property type="match status" value="1"/>
</dbReference>
<organism evidence="14 15">
    <name type="scientific">Brevundimonas denitrificans</name>
    <dbReference type="NCBI Taxonomy" id="1443434"/>
    <lineage>
        <taxon>Bacteria</taxon>
        <taxon>Pseudomonadati</taxon>
        <taxon>Pseudomonadota</taxon>
        <taxon>Alphaproteobacteria</taxon>
        <taxon>Caulobacterales</taxon>
        <taxon>Caulobacteraceae</taxon>
        <taxon>Brevundimonas</taxon>
    </lineage>
</organism>
<dbReference type="InterPro" id="IPR015424">
    <property type="entry name" value="PyrdxlP-dep_Trfase"/>
</dbReference>
<comment type="similarity">
    <text evidence="3">Belongs to the class-V pyridoxal-phosphate-dependent aminotransferase family. NifS/IscS subfamily.</text>
</comment>
<dbReference type="InterPro" id="IPR015421">
    <property type="entry name" value="PyrdxlP-dep_Trfase_major"/>
</dbReference>
<accession>A0ABQ6BEI5</accession>
<comment type="function">
    <text evidence="2">Catalyzes the removal of elemental sulfur atoms from cysteine to produce alanine. Seems to participate in the biosynthesis of the nitrogenase metalloclusters by providing the inorganic sulfur required for the Fe-S core formation.</text>
</comment>
<gene>
    <name evidence="14" type="ORF">GCM10007859_04410</name>
</gene>
<feature type="domain" description="Aminotransferase class V" evidence="13">
    <location>
        <begin position="4"/>
        <end position="356"/>
    </location>
</feature>
<keyword evidence="7" id="KW-0479">Metal-binding</keyword>
<dbReference type="EMBL" id="BSOY01000005">
    <property type="protein sequence ID" value="GLS00435.1"/>
    <property type="molecule type" value="Genomic_DNA"/>
</dbReference>
<dbReference type="InterPro" id="IPR015422">
    <property type="entry name" value="PyrdxlP-dep_Trfase_small"/>
</dbReference>
<evidence type="ECO:0000313" key="14">
    <source>
        <dbReference type="EMBL" id="GLS00435.1"/>
    </source>
</evidence>
<keyword evidence="8" id="KW-0663">Pyridoxal phosphate</keyword>
<evidence type="ECO:0000256" key="10">
    <source>
        <dbReference type="ARBA" id="ARBA00023014"/>
    </source>
</evidence>
<dbReference type="SUPFAM" id="SSF53383">
    <property type="entry name" value="PLP-dependent transferases"/>
    <property type="match status" value="1"/>
</dbReference>
<dbReference type="InterPro" id="IPR016454">
    <property type="entry name" value="Cysteine_dSase"/>
</dbReference>
<evidence type="ECO:0000256" key="2">
    <source>
        <dbReference type="ARBA" id="ARBA00003120"/>
    </source>
</evidence>
<evidence type="ECO:0000256" key="6">
    <source>
        <dbReference type="ARBA" id="ARBA00022679"/>
    </source>
</evidence>
<dbReference type="InterPro" id="IPR000192">
    <property type="entry name" value="Aminotrans_V_dom"/>
</dbReference>
<name>A0ABQ6BEI5_9CAUL</name>
<dbReference type="InterPro" id="IPR020578">
    <property type="entry name" value="Aminotrans_V_PyrdxlP_BS"/>
</dbReference>
<evidence type="ECO:0000256" key="9">
    <source>
        <dbReference type="ARBA" id="ARBA00023004"/>
    </source>
</evidence>
<dbReference type="Gene3D" id="3.90.1150.10">
    <property type="entry name" value="Aspartate Aminotransferase, domain 1"/>
    <property type="match status" value="1"/>
</dbReference>
<dbReference type="PANTHER" id="PTHR11601">
    <property type="entry name" value="CYSTEINE DESULFURYLASE FAMILY MEMBER"/>
    <property type="match status" value="1"/>
</dbReference>
<reference evidence="15" key="1">
    <citation type="journal article" date="2019" name="Int. J. Syst. Evol. Microbiol.">
        <title>The Global Catalogue of Microorganisms (GCM) 10K type strain sequencing project: providing services to taxonomists for standard genome sequencing and annotation.</title>
        <authorList>
            <consortium name="The Broad Institute Genomics Platform"/>
            <consortium name="The Broad Institute Genome Sequencing Center for Infectious Disease"/>
            <person name="Wu L."/>
            <person name="Ma J."/>
        </authorList>
    </citation>
    <scope>NUCLEOTIDE SEQUENCE [LARGE SCALE GENOMIC DNA]</scope>
    <source>
        <strain evidence="15">NBRC 110107</strain>
    </source>
</reference>
<evidence type="ECO:0000256" key="12">
    <source>
        <dbReference type="RuleBase" id="RU004504"/>
    </source>
</evidence>
<evidence type="ECO:0000256" key="1">
    <source>
        <dbReference type="ARBA" id="ARBA00001933"/>
    </source>
</evidence>
<evidence type="ECO:0000259" key="13">
    <source>
        <dbReference type="Pfam" id="PF00266"/>
    </source>
</evidence>
<dbReference type="Gene3D" id="1.10.260.50">
    <property type="match status" value="1"/>
</dbReference>
<dbReference type="RefSeq" id="WP_284220657.1">
    <property type="nucleotide sequence ID" value="NZ_BSOY01000005.1"/>
</dbReference>
<dbReference type="Pfam" id="PF00266">
    <property type="entry name" value="Aminotran_5"/>
    <property type="match status" value="1"/>
</dbReference>
<evidence type="ECO:0000256" key="11">
    <source>
        <dbReference type="ARBA" id="ARBA00050776"/>
    </source>
</evidence>
<evidence type="ECO:0000256" key="7">
    <source>
        <dbReference type="ARBA" id="ARBA00022723"/>
    </source>
</evidence>
<comment type="caution">
    <text evidence="14">The sequence shown here is derived from an EMBL/GenBank/DDBJ whole genome shotgun (WGS) entry which is preliminary data.</text>
</comment>
<dbReference type="PANTHER" id="PTHR11601:SF34">
    <property type="entry name" value="CYSTEINE DESULFURASE"/>
    <property type="match status" value="1"/>
</dbReference>
<dbReference type="Gene3D" id="3.40.640.10">
    <property type="entry name" value="Type I PLP-dependent aspartate aminotransferase-like (Major domain)"/>
    <property type="match status" value="1"/>
</dbReference>
<proteinExistence type="inferred from homology"/>
<keyword evidence="6" id="KW-0808">Transferase</keyword>
<keyword evidence="15" id="KW-1185">Reference proteome</keyword>